<protein>
    <submittedName>
        <fullName evidence="2">HET-domain-containing protein</fullName>
    </submittedName>
</protein>
<dbReference type="EMBL" id="MU001768">
    <property type="protein sequence ID" value="KAF2799205.1"/>
    <property type="molecule type" value="Genomic_DNA"/>
</dbReference>
<dbReference type="PANTHER" id="PTHR33112">
    <property type="entry name" value="DOMAIN PROTEIN, PUTATIVE-RELATED"/>
    <property type="match status" value="1"/>
</dbReference>
<evidence type="ECO:0000313" key="2">
    <source>
        <dbReference type="EMBL" id="KAF2799205.1"/>
    </source>
</evidence>
<dbReference type="InterPro" id="IPR010730">
    <property type="entry name" value="HET"/>
</dbReference>
<dbReference type="OrthoDB" id="3486565at2759"/>
<accession>A0A6A6XT52</accession>
<evidence type="ECO:0000259" key="1">
    <source>
        <dbReference type="Pfam" id="PF06985"/>
    </source>
</evidence>
<organism evidence="2 3">
    <name type="scientific">Melanomma pulvis-pyrius CBS 109.77</name>
    <dbReference type="NCBI Taxonomy" id="1314802"/>
    <lineage>
        <taxon>Eukaryota</taxon>
        <taxon>Fungi</taxon>
        <taxon>Dikarya</taxon>
        <taxon>Ascomycota</taxon>
        <taxon>Pezizomycotina</taxon>
        <taxon>Dothideomycetes</taxon>
        <taxon>Pleosporomycetidae</taxon>
        <taxon>Pleosporales</taxon>
        <taxon>Melanommataceae</taxon>
        <taxon>Melanomma</taxon>
    </lineage>
</organism>
<gene>
    <name evidence="2" type="ORF">K505DRAFT_231573</name>
</gene>
<proteinExistence type="predicted"/>
<dbReference type="Proteomes" id="UP000799757">
    <property type="component" value="Unassembled WGS sequence"/>
</dbReference>
<sequence>LPYHTGSNESLNLARKWLRNCTIHHGVCCASQDEIFRPSRLLYLENDSVCIHTTRDMPKRVSYLTLSHCWGKLHIIRLLKSNEQSFQQNLPWAYLPKTFQDAIRITRHLGFSYLWIDSLTIIQDSSEDWNHEAKLMGKIYKNAACNIAASDAPDSRHGCLYPRNPRTLQPEVVRLKTDDEKYLINETDIYDNHILYTRAWVLQEALLARRTLDCGRGQLFWRCGEMRASEVFPGGVPTNVYHEDHPASKFKAISAEQDQIMLNRYTDAPFAFWASIVEQYTEMGITKDTDRIIALAGITDVFRPFFGEHCFGMWRIFMPLELLWGAGRTKQPSTTRAPSWSWLSIEGPVFYSNCEFKYGRDGLVTQFIDAEMTGEHGMQLRLSTPLLRAKWGSWTDATRSGSICSIEGISDDYAIIYFDHWSDPGDFLPAEDIFCMCIQIHKEYRKTRTMGLVLEEVEHGVFRRLGHFSSNGELIIPFLKQTPTRALILV</sequence>
<feature type="non-terminal residue" evidence="2">
    <location>
        <position position="1"/>
    </location>
</feature>
<dbReference type="PANTHER" id="PTHR33112:SF16">
    <property type="entry name" value="HETEROKARYON INCOMPATIBILITY DOMAIN-CONTAINING PROTEIN"/>
    <property type="match status" value="1"/>
</dbReference>
<feature type="domain" description="Heterokaryon incompatibility" evidence="1">
    <location>
        <begin position="63"/>
        <end position="204"/>
    </location>
</feature>
<evidence type="ECO:0000313" key="3">
    <source>
        <dbReference type="Proteomes" id="UP000799757"/>
    </source>
</evidence>
<reference evidence="2" key="1">
    <citation type="journal article" date="2020" name="Stud. Mycol.">
        <title>101 Dothideomycetes genomes: a test case for predicting lifestyles and emergence of pathogens.</title>
        <authorList>
            <person name="Haridas S."/>
            <person name="Albert R."/>
            <person name="Binder M."/>
            <person name="Bloem J."/>
            <person name="Labutti K."/>
            <person name="Salamov A."/>
            <person name="Andreopoulos B."/>
            <person name="Baker S."/>
            <person name="Barry K."/>
            <person name="Bills G."/>
            <person name="Bluhm B."/>
            <person name="Cannon C."/>
            <person name="Castanera R."/>
            <person name="Culley D."/>
            <person name="Daum C."/>
            <person name="Ezra D."/>
            <person name="Gonzalez J."/>
            <person name="Henrissat B."/>
            <person name="Kuo A."/>
            <person name="Liang C."/>
            <person name="Lipzen A."/>
            <person name="Lutzoni F."/>
            <person name="Magnuson J."/>
            <person name="Mondo S."/>
            <person name="Nolan M."/>
            <person name="Ohm R."/>
            <person name="Pangilinan J."/>
            <person name="Park H.-J."/>
            <person name="Ramirez L."/>
            <person name="Alfaro M."/>
            <person name="Sun H."/>
            <person name="Tritt A."/>
            <person name="Yoshinaga Y."/>
            <person name="Zwiers L.-H."/>
            <person name="Turgeon B."/>
            <person name="Goodwin S."/>
            <person name="Spatafora J."/>
            <person name="Crous P."/>
            <person name="Grigoriev I."/>
        </authorList>
    </citation>
    <scope>NUCLEOTIDE SEQUENCE</scope>
    <source>
        <strain evidence="2">CBS 109.77</strain>
    </source>
</reference>
<keyword evidence="3" id="KW-1185">Reference proteome</keyword>
<name>A0A6A6XT52_9PLEO</name>
<dbReference type="Pfam" id="PF06985">
    <property type="entry name" value="HET"/>
    <property type="match status" value="1"/>
</dbReference>
<dbReference type="AlphaFoldDB" id="A0A6A6XT52"/>